<reference evidence="2 3" key="1">
    <citation type="journal article" date="2006" name="Science">
        <title>The genome of black cottonwood, Populus trichocarpa (Torr. &amp; Gray).</title>
        <authorList>
            <person name="Tuskan G.A."/>
            <person name="Difazio S."/>
            <person name="Jansson S."/>
            <person name="Bohlmann J."/>
            <person name="Grigoriev I."/>
            <person name="Hellsten U."/>
            <person name="Putnam N."/>
            <person name="Ralph S."/>
            <person name="Rombauts S."/>
            <person name="Salamov A."/>
            <person name="Schein J."/>
            <person name="Sterck L."/>
            <person name="Aerts A."/>
            <person name="Bhalerao R.R."/>
            <person name="Bhalerao R.P."/>
            <person name="Blaudez D."/>
            <person name="Boerjan W."/>
            <person name="Brun A."/>
            <person name="Brunner A."/>
            <person name="Busov V."/>
            <person name="Campbell M."/>
            <person name="Carlson J."/>
            <person name="Chalot M."/>
            <person name="Chapman J."/>
            <person name="Chen G.L."/>
            <person name="Cooper D."/>
            <person name="Coutinho P.M."/>
            <person name="Couturier J."/>
            <person name="Covert S."/>
            <person name="Cronk Q."/>
            <person name="Cunningham R."/>
            <person name="Davis J."/>
            <person name="Degroeve S."/>
            <person name="Dejardin A."/>
            <person name="Depamphilis C."/>
            <person name="Detter J."/>
            <person name="Dirks B."/>
            <person name="Dubchak I."/>
            <person name="Duplessis S."/>
            <person name="Ehlting J."/>
            <person name="Ellis B."/>
            <person name="Gendler K."/>
            <person name="Goodstein D."/>
            <person name="Gribskov M."/>
            <person name="Grimwood J."/>
            <person name="Groover A."/>
            <person name="Gunter L."/>
            <person name="Hamberger B."/>
            <person name="Heinze B."/>
            <person name="Helariutta Y."/>
            <person name="Henrissat B."/>
            <person name="Holligan D."/>
            <person name="Holt R."/>
            <person name="Huang W."/>
            <person name="Islam-Faridi N."/>
            <person name="Jones S."/>
            <person name="Jones-Rhoades M."/>
            <person name="Jorgensen R."/>
            <person name="Joshi C."/>
            <person name="Kangasjarvi J."/>
            <person name="Karlsson J."/>
            <person name="Kelleher C."/>
            <person name="Kirkpatrick R."/>
            <person name="Kirst M."/>
            <person name="Kohler A."/>
            <person name="Kalluri U."/>
            <person name="Larimer F."/>
            <person name="Leebens-Mack J."/>
            <person name="Leple J.C."/>
            <person name="Locascio P."/>
            <person name="Lou Y."/>
            <person name="Lucas S."/>
            <person name="Martin F."/>
            <person name="Montanini B."/>
            <person name="Napoli C."/>
            <person name="Nelson D.R."/>
            <person name="Nelson C."/>
            <person name="Nieminen K."/>
            <person name="Nilsson O."/>
            <person name="Pereda V."/>
            <person name="Peter G."/>
            <person name="Philippe R."/>
            <person name="Pilate G."/>
            <person name="Poliakov A."/>
            <person name="Razumovskaya J."/>
            <person name="Richardson P."/>
            <person name="Rinaldi C."/>
            <person name="Ritland K."/>
            <person name="Rouze P."/>
            <person name="Ryaboy D."/>
            <person name="Schmutz J."/>
            <person name="Schrader J."/>
            <person name="Segerman B."/>
            <person name="Shin H."/>
            <person name="Siddiqui A."/>
            <person name="Sterky F."/>
            <person name="Terry A."/>
            <person name="Tsai C.J."/>
            <person name="Uberbacher E."/>
            <person name="Unneberg P."/>
            <person name="Vahala J."/>
            <person name="Wall K."/>
            <person name="Wessler S."/>
            <person name="Yang G."/>
            <person name="Yin T."/>
            <person name="Douglas C."/>
            <person name="Marra M."/>
            <person name="Sandberg G."/>
            <person name="Van de Peer Y."/>
            <person name="Rokhsar D."/>
        </authorList>
    </citation>
    <scope>NUCLEOTIDE SEQUENCE [LARGE SCALE GENOMIC DNA]</scope>
    <source>
        <strain evidence="3">cv. Nisqually</strain>
    </source>
</reference>
<dbReference type="InParanoid" id="A0A2K2C7N4"/>
<accession>A0A2K2C7N4</accession>
<evidence type="ECO:0000256" key="1">
    <source>
        <dbReference type="SAM" id="Phobius"/>
    </source>
</evidence>
<keyword evidence="1" id="KW-1133">Transmembrane helix</keyword>
<dbReference type="EMBL" id="CM009290">
    <property type="protein sequence ID" value="PNT58045.1"/>
    <property type="molecule type" value="Genomic_DNA"/>
</dbReference>
<organism evidence="2 3">
    <name type="scientific">Populus trichocarpa</name>
    <name type="common">Western balsam poplar</name>
    <name type="synonym">Populus balsamifera subsp. trichocarpa</name>
    <dbReference type="NCBI Taxonomy" id="3694"/>
    <lineage>
        <taxon>Eukaryota</taxon>
        <taxon>Viridiplantae</taxon>
        <taxon>Streptophyta</taxon>
        <taxon>Embryophyta</taxon>
        <taxon>Tracheophyta</taxon>
        <taxon>Spermatophyta</taxon>
        <taxon>Magnoliopsida</taxon>
        <taxon>eudicotyledons</taxon>
        <taxon>Gunneridae</taxon>
        <taxon>Pentapetalae</taxon>
        <taxon>rosids</taxon>
        <taxon>fabids</taxon>
        <taxon>Malpighiales</taxon>
        <taxon>Salicaceae</taxon>
        <taxon>Saliceae</taxon>
        <taxon>Populus</taxon>
    </lineage>
</organism>
<gene>
    <name evidence="2" type="ORF">POPTR_001G335500</name>
</gene>
<proteinExistence type="predicted"/>
<keyword evidence="1" id="KW-0812">Transmembrane</keyword>
<name>A0A2K2C7N4_POPTR</name>
<dbReference type="Proteomes" id="UP000006729">
    <property type="component" value="Chromosome 1"/>
</dbReference>
<evidence type="ECO:0000313" key="3">
    <source>
        <dbReference type="Proteomes" id="UP000006729"/>
    </source>
</evidence>
<keyword evidence="3" id="KW-1185">Reference proteome</keyword>
<feature type="transmembrane region" description="Helical" evidence="1">
    <location>
        <begin position="29"/>
        <end position="46"/>
    </location>
</feature>
<protein>
    <submittedName>
        <fullName evidence="2">Uncharacterized protein</fullName>
    </submittedName>
</protein>
<sequence length="88" mass="10201">MHIHNFEHKNKRTRANDIPGPLDYKDKRIIVIIITCSNITLFSTLCKRKSSVNNKNLKTVVHQFIIKEGPPSYDSREKGYACTTRRIS</sequence>
<keyword evidence="1" id="KW-0472">Membrane</keyword>
<evidence type="ECO:0000313" key="2">
    <source>
        <dbReference type="EMBL" id="PNT58045.1"/>
    </source>
</evidence>
<dbReference type="AlphaFoldDB" id="A0A2K2C7N4"/>